<dbReference type="STRING" id="37546.A0A1B0FDW0"/>
<sequence length="73" mass="7784">MQQKFFEAKGDIKRHIASGGGGGSKNIGNDLFGLEPSKSLGQQLFYNNNNNKQQNSSNANVIATKNSSGVLVN</sequence>
<dbReference type="Proteomes" id="UP000092444">
    <property type="component" value="Unassembled WGS sequence"/>
</dbReference>
<evidence type="ECO:0000313" key="2">
    <source>
        <dbReference type="EnsemblMetazoa" id="GMOY001784-PA"/>
    </source>
</evidence>
<feature type="compositionally biased region" description="Low complexity" evidence="1">
    <location>
        <begin position="47"/>
        <end position="60"/>
    </location>
</feature>
<evidence type="ECO:0000256" key="1">
    <source>
        <dbReference type="SAM" id="MobiDB-lite"/>
    </source>
</evidence>
<dbReference type="EMBL" id="CCAG010007048">
    <property type="status" value="NOT_ANNOTATED_CDS"/>
    <property type="molecule type" value="Genomic_DNA"/>
</dbReference>
<feature type="compositionally biased region" description="Polar residues" evidence="1">
    <location>
        <begin position="61"/>
        <end position="73"/>
    </location>
</feature>
<organism evidence="2 3">
    <name type="scientific">Glossina morsitans morsitans</name>
    <name type="common">Savannah tsetse fly</name>
    <dbReference type="NCBI Taxonomy" id="37546"/>
    <lineage>
        <taxon>Eukaryota</taxon>
        <taxon>Metazoa</taxon>
        <taxon>Ecdysozoa</taxon>
        <taxon>Arthropoda</taxon>
        <taxon>Hexapoda</taxon>
        <taxon>Insecta</taxon>
        <taxon>Pterygota</taxon>
        <taxon>Neoptera</taxon>
        <taxon>Endopterygota</taxon>
        <taxon>Diptera</taxon>
        <taxon>Brachycera</taxon>
        <taxon>Muscomorpha</taxon>
        <taxon>Hippoboscoidea</taxon>
        <taxon>Glossinidae</taxon>
        <taxon>Glossina</taxon>
    </lineage>
</organism>
<name>A0A1B0FDW0_GLOMM</name>
<accession>A0A1B0FDW0</accession>
<feature type="region of interest" description="Disordered" evidence="1">
    <location>
        <begin position="46"/>
        <end position="73"/>
    </location>
</feature>
<keyword evidence="3" id="KW-1185">Reference proteome</keyword>
<evidence type="ECO:0000313" key="3">
    <source>
        <dbReference type="Proteomes" id="UP000092444"/>
    </source>
</evidence>
<dbReference type="AlphaFoldDB" id="A0A1B0FDW0"/>
<protein>
    <submittedName>
        <fullName evidence="2">Uncharacterized protein</fullName>
    </submittedName>
</protein>
<dbReference type="VEuPathDB" id="VectorBase:GMOY001784"/>
<reference evidence="2" key="1">
    <citation type="submission" date="2020-05" db="UniProtKB">
        <authorList>
            <consortium name="EnsemblMetazoa"/>
        </authorList>
    </citation>
    <scope>IDENTIFICATION</scope>
    <source>
        <strain evidence="2">Yale</strain>
    </source>
</reference>
<proteinExistence type="predicted"/>
<dbReference type="EnsemblMetazoa" id="GMOY001784-RA">
    <property type="protein sequence ID" value="GMOY001784-PA"/>
    <property type="gene ID" value="GMOY001784"/>
</dbReference>